<evidence type="ECO:0000313" key="4">
    <source>
        <dbReference type="EMBL" id="BBE18667.1"/>
    </source>
</evidence>
<name>A0A5K7SB50_9BACT</name>
<evidence type="ECO:0000256" key="1">
    <source>
        <dbReference type="ARBA" id="ARBA00022679"/>
    </source>
</evidence>
<dbReference type="EMBL" id="AP018694">
    <property type="protein sequence ID" value="BBE18667.1"/>
    <property type="molecule type" value="Genomic_DNA"/>
</dbReference>
<evidence type="ECO:0000256" key="2">
    <source>
        <dbReference type="ARBA" id="ARBA00023315"/>
    </source>
</evidence>
<dbReference type="RefSeq" id="WP_318346982.1">
    <property type="nucleotide sequence ID" value="NZ_AP018694.1"/>
</dbReference>
<sequence>MNPIIRLVEKRDVSGILEIYAPFILETSVTFEEIVPDEASFWERIQGIMAELPYLVCEIDGRIAGYAYASGYRSRASYRWSKEVSVYVHPDFQRMKVAGALYTSLNQMVRYQGIADLLAIITMPNEPSVAFHEHFGYRKCGEFSKVGYKLNQWQNVGWFELFLQDESEAPKDRIIPLNEIVGLPVFQEAIQNGMNKLKL</sequence>
<dbReference type="PANTHER" id="PTHR43072">
    <property type="entry name" value="N-ACETYLTRANSFERASE"/>
    <property type="match status" value="1"/>
</dbReference>
<reference evidence="4" key="1">
    <citation type="journal article" date="2020" name="Int. J. Syst. Evol. Microbiol.">
        <title>Aquipluma nitroreducens gen. nov. sp. nov., a novel facultatively anaerobic bacterium isolated from a freshwater lake.</title>
        <authorList>
            <person name="Watanabe M."/>
            <person name="Kojima H."/>
            <person name="Fukui M."/>
        </authorList>
    </citation>
    <scope>NUCLEOTIDE SEQUENCE</scope>
    <source>
        <strain evidence="4">MeG22</strain>
    </source>
</reference>
<feature type="domain" description="N-acetyltransferase" evidence="3">
    <location>
        <begin position="3"/>
        <end position="164"/>
    </location>
</feature>
<accession>A0A5K7SB50</accession>
<dbReference type="Gene3D" id="3.40.630.30">
    <property type="match status" value="1"/>
</dbReference>
<dbReference type="AlphaFoldDB" id="A0A5K7SB50"/>
<dbReference type="Proteomes" id="UP001193389">
    <property type="component" value="Chromosome"/>
</dbReference>
<protein>
    <submittedName>
        <fullName evidence="4">Phosphinothricin N-acetyltransferase</fullName>
    </submittedName>
</protein>
<dbReference type="GO" id="GO:0016747">
    <property type="term" value="F:acyltransferase activity, transferring groups other than amino-acyl groups"/>
    <property type="evidence" value="ECO:0007669"/>
    <property type="project" value="InterPro"/>
</dbReference>
<dbReference type="InterPro" id="IPR016181">
    <property type="entry name" value="Acyl_CoA_acyltransferase"/>
</dbReference>
<dbReference type="SUPFAM" id="SSF55729">
    <property type="entry name" value="Acyl-CoA N-acyltransferases (Nat)"/>
    <property type="match status" value="1"/>
</dbReference>
<dbReference type="PROSITE" id="PS51186">
    <property type="entry name" value="GNAT"/>
    <property type="match status" value="1"/>
</dbReference>
<evidence type="ECO:0000259" key="3">
    <source>
        <dbReference type="PROSITE" id="PS51186"/>
    </source>
</evidence>
<dbReference type="PANTHER" id="PTHR43072:SF23">
    <property type="entry name" value="UPF0039 PROTEIN C11D3.02C"/>
    <property type="match status" value="1"/>
</dbReference>
<organism evidence="4 5">
    <name type="scientific">Aquipluma nitroreducens</name>
    <dbReference type="NCBI Taxonomy" id="2010828"/>
    <lineage>
        <taxon>Bacteria</taxon>
        <taxon>Pseudomonadati</taxon>
        <taxon>Bacteroidota</taxon>
        <taxon>Bacteroidia</taxon>
        <taxon>Marinilabiliales</taxon>
        <taxon>Prolixibacteraceae</taxon>
        <taxon>Aquipluma</taxon>
    </lineage>
</organism>
<proteinExistence type="predicted"/>
<dbReference type="CDD" id="cd04301">
    <property type="entry name" value="NAT_SF"/>
    <property type="match status" value="1"/>
</dbReference>
<dbReference type="Pfam" id="PF13420">
    <property type="entry name" value="Acetyltransf_4"/>
    <property type="match status" value="1"/>
</dbReference>
<keyword evidence="2" id="KW-0012">Acyltransferase</keyword>
<dbReference type="InterPro" id="IPR000182">
    <property type="entry name" value="GNAT_dom"/>
</dbReference>
<keyword evidence="5" id="KW-1185">Reference proteome</keyword>
<evidence type="ECO:0000313" key="5">
    <source>
        <dbReference type="Proteomes" id="UP001193389"/>
    </source>
</evidence>
<gene>
    <name evidence="4" type="ORF">AQPE_2830</name>
</gene>
<keyword evidence="1" id="KW-0808">Transferase</keyword>
<dbReference type="KEGG" id="anf:AQPE_2830"/>